<feature type="transmembrane region" description="Helical" evidence="1">
    <location>
        <begin position="81"/>
        <end position="99"/>
    </location>
</feature>
<keyword evidence="1" id="KW-0472">Membrane</keyword>
<evidence type="ECO:0008006" key="4">
    <source>
        <dbReference type="Google" id="ProtNLM"/>
    </source>
</evidence>
<dbReference type="Proteomes" id="UP000003844">
    <property type="component" value="Unassembled WGS sequence"/>
</dbReference>
<feature type="transmembrane region" description="Helical" evidence="1">
    <location>
        <begin position="105"/>
        <end position="123"/>
    </location>
</feature>
<evidence type="ECO:0000256" key="1">
    <source>
        <dbReference type="SAM" id="Phobius"/>
    </source>
</evidence>
<reference evidence="3" key="1">
    <citation type="journal article" date="2012" name="Stand. Genomic Sci.">
        <title>Genome sequence of the Antarctic rhodopsins-containing flavobacterium Gillisia limnaea type strain (R-8282(T)).</title>
        <authorList>
            <person name="Riedel T."/>
            <person name="Held B."/>
            <person name="Nolan M."/>
            <person name="Lucas S."/>
            <person name="Lapidus A."/>
            <person name="Tice H."/>
            <person name="Del Rio T.G."/>
            <person name="Cheng J.F."/>
            <person name="Han C."/>
            <person name="Tapia R."/>
            <person name="Goodwin L.A."/>
            <person name="Pitluck S."/>
            <person name="Liolios K."/>
            <person name="Mavromatis K."/>
            <person name="Pagani I."/>
            <person name="Ivanova N."/>
            <person name="Mikhailova N."/>
            <person name="Pati A."/>
            <person name="Chen A."/>
            <person name="Palaniappan K."/>
            <person name="Land M."/>
            <person name="Rohde M."/>
            <person name="Tindall B.J."/>
            <person name="Detter J.C."/>
            <person name="Goker M."/>
            <person name="Bristow J."/>
            <person name="Eisen J.A."/>
            <person name="Markowitz V."/>
            <person name="Hugenholtz P."/>
            <person name="Kyrpides N.C."/>
            <person name="Klenk H.P."/>
            <person name="Woyke T."/>
        </authorList>
    </citation>
    <scope>NUCLEOTIDE SEQUENCE [LARGE SCALE GENOMIC DNA]</scope>
    <source>
        <strain evidence="3">DSM 15749 / LMG 21470 / R-8282</strain>
    </source>
</reference>
<keyword evidence="1" id="KW-0812">Transmembrane</keyword>
<feature type="transmembrane region" description="Helical" evidence="1">
    <location>
        <begin position="50"/>
        <end position="69"/>
    </location>
</feature>
<dbReference type="AlphaFoldDB" id="H2BXF9"/>
<dbReference type="eggNOG" id="ENOG503305V">
    <property type="taxonomic scope" value="Bacteria"/>
</dbReference>
<dbReference type="EMBL" id="JH594606">
    <property type="protein sequence ID" value="EHQ02041.1"/>
    <property type="molecule type" value="Genomic_DNA"/>
</dbReference>
<dbReference type="InterPro" id="IPR025597">
    <property type="entry name" value="DUF4345"/>
</dbReference>
<accession>H2BXF9</accession>
<name>H2BXF9_GILLR</name>
<dbReference type="HOGENOM" id="CLU_152497_0_0_10"/>
<evidence type="ECO:0000313" key="2">
    <source>
        <dbReference type="EMBL" id="EHQ02041.1"/>
    </source>
</evidence>
<protein>
    <recommendedName>
        <fullName evidence="4">DUF4345 domain-containing protein</fullName>
    </recommendedName>
</protein>
<keyword evidence="1" id="KW-1133">Transmembrane helix</keyword>
<gene>
    <name evidence="2" type="ORF">Gilli_1381</name>
</gene>
<feature type="transmembrane region" description="Helical" evidence="1">
    <location>
        <begin position="12"/>
        <end position="30"/>
    </location>
</feature>
<dbReference type="OrthoDB" id="1188911at2"/>
<proteinExistence type="predicted"/>
<keyword evidence="3" id="KW-1185">Reference proteome</keyword>
<dbReference type="Pfam" id="PF14248">
    <property type="entry name" value="DUF4345"/>
    <property type="match status" value="1"/>
</dbReference>
<organism evidence="2 3">
    <name type="scientific">Gillisia limnaea (strain DSM 15749 / LMG 21470 / R-8282)</name>
    <dbReference type="NCBI Taxonomy" id="865937"/>
    <lineage>
        <taxon>Bacteria</taxon>
        <taxon>Pseudomonadati</taxon>
        <taxon>Bacteroidota</taxon>
        <taxon>Flavobacteriia</taxon>
        <taxon>Flavobacteriales</taxon>
        <taxon>Flavobacteriaceae</taxon>
        <taxon>Gillisia</taxon>
    </lineage>
</organism>
<dbReference type="RefSeq" id="WP_006988357.1">
    <property type="nucleotide sequence ID" value="NZ_JH594606.1"/>
</dbReference>
<sequence>MTNKINWIFKNLHLLVSLSIVVPTAIIYGSPTVLPEHLDIKVETIDLSNMLKAVMCLYLGISLVWILGIWKTVYWKIATQLNILFMLSLASGRALSMITDGIPTGGYIFGIIAEFGIGLYSIYQLKKYTTE</sequence>
<evidence type="ECO:0000313" key="3">
    <source>
        <dbReference type="Proteomes" id="UP000003844"/>
    </source>
</evidence>